<dbReference type="EMBL" id="BMNN01000001">
    <property type="protein sequence ID" value="GGI92520.1"/>
    <property type="molecule type" value="Genomic_DNA"/>
</dbReference>
<dbReference type="Proteomes" id="UP000633263">
    <property type="component" value="Unassembled WGS sequence"/>
</dbReference>
<keyword evidence="3" id="KW-1185">Reference proteome</keyword>
<dbReference type="RefSeq" id="WP_188635580.1">
    <property type="nucleotide sequence ID" value="NZ_BMNN01000001.1"/>
</dbReference>
<evidence type="ECO:0000256" key="1">
    <source>
        <dbReference type="SAM" id="Phobius"/>
    </source>
</evidence>
<evidence type="ECO:0008006" key="4">
    <source>
        <dbReference type="Google" id="ProtNLM"/>
    </source>
</evidence>
<organism evidence="2 3">
    <name type="scientific">Halopseudomonas pertucinogena</name>
    <dbReference type="NCBI Taxonomy" id="86175"/>
    <lineage>
        <taxon>Bacteria</taxon>
        <taxon>Pseudomonadati</taxon>
        <taxon>Pseudomonadota</taxon>
        <taxon>Gammaproteobacteria</taxon>
        <taxon>Pseudomonadales</taxon>
        <taxon>Pseudomonadaceae</taxon>
        <taxon>Halopseudomonas</taxon>
    </lineage>
</organism>
<dbReference type="NCBIfam" id="NF041600">
    <property type="entry name" value="cyt_ox_CcoM"/>
    <property type="match status" value="1"/>
</dbReference>
<name>A0ABQ2CKX7_9GAMM</name>
<keyword evidence="1" id="KW-1133">Transmembrane helix</keyword>
<proteinExistence type="predicted"/>
<comment type="caution">
    <text evidence="2">The sequence shown here is derived from an EMBL/GenBank/DDBJ whole genome shotgun (WGS) entry which is preliminary data.</text>
</comment>
<gene>
    <name evidence="2" type="ORF">GCM10009083_06330</name>
</gene>
<accession>A0ABQ2CKX7</accession>
<keyword evidence="1" id="KW-0812">Transmembrane</keyword>
<feature type="transmembrane region" description="Helical" evidence="1">
    <location>
        <begin position="20"/>
        <end position="43"/>
    </location>
</feature>
<keyword evidence="1" id="KW-0472">Membrane</keyword>
<evidence type="ECO:0000313" key="2">
    <source>
        <dbReference type="EMBL" id="GGI92520.1"/>
    </source>
</evidence>
<reference evidence="3" key="1">
    <citation type="journal article" date="2019" name="Int. J. Syst. Evol. Microbiol.">
        <title>The Global Catalogue of Microorganisms (GCM) 10K type strain sequencing project: providing services to taxonomists for standard genome sequencing and annotation.</title>
        <authorList>
            <consortium name="The Broad Institute Genomics Platform"/>
            <consortium name="The Broad Institute Genome Sequencing Center for Infectious Disease"/>
            <person name="Wu L."/>
            <person name="Ma J."/>
        </authorList>
    </citation>
    <scope>NUCLEOTIDE SEQUENCE [LARGE SCALE GENOMIC DNA]</scope>
    <source>
        <strain evidence="3">JCM 11590</strain>
    </source>
</reference>
<sequence>MGNLHSYTDAEMPTMFIDDAVIAGLLTVGLMVVFLAGVGVFIYKDAQKGRNRNT</sequence>
<evidence type="ECO:0000313" key="3">
    <source>
        <dbReference type="Proteomes" id="UP000633263"/>
    </source>
</evidence>
<protein>
    <recommendedName>
        <fullName evidence="4">DUF3149 domain-containing protein</fullName>
    </recommendedName>
</protein>
<dbReference type="InterPro" id="IPR048085">
    <property type="entry name" value="Cyt_ox_CcoM-like"/>
</dbReference>